<gene>
    <name evidence="2" type="ORF">CIT25_09155</name>
</gene>
<dbReference type="Proteomes" id="UP000216215">
    <property type="component" value="Unassembled WGS sequence"/>
</dbReference>
<dbReference type="PANTHER" id="PTHR43591">
    <property type="entry name" value="METHYLTRANSFERASE"/>
    <property type="match status" value="1"/>
</dbReference>
<evidence type="ECO:0000259" key="1">
    <source>
        <dbReference type="Pfam" id="PF13649"/>
    </source>
</evidence>
<evidence type="ECO:0000313" key="2">
    <source>
        <dbReference type="EMBL" id="PAQ02763.1"/>
    </source>
</evidence>
<dbReference type="CDD" id="cd02440">
    <property type="entry name" value="AdoMet_MTases"/>
    <property type="match status" value="1"/>
</dbReference>
<proteinExistence type="predicted"/>
<dbReference type="InterPro" id="IPR041698">
    <property type="entry name" value="Methyltransf_25"/>
</dbReference>
<name>A0AB36RDE4_9HYPH</name>
<accession>A0AB36RDE4</accession>
<evidence type="ECO:0000313" key="3">
    <source>
        <dbReference type="Proteomes" id="UP000216215"/>
    </source>
</evidence>
<feature type="domain" description="Methyltransferase" evidence="1">
    <location>
        <begin position="47"/>
        <end position="135"/>
    </location>
</feature>
<dbReference type="EMBL" id="NPKI01000012">
    <property type="protein sequence ID" value="PAQ02763.1"/>
    <property type="molecule type" value="Genomic_DNA"/>
</dbReference>
<dbReference type="PANTHER" id="PTHR43591:SF24">
    <property type="entry name" value="2-METHOXY-6-POLYPRENYL-1,4-BENZOQUINOL METHYLASE, MITOCHONDRIAL"/>
    <property type="match status" value="1"/>
</dbReference>
<dbReference type="GO" id="GO:0008168">
    <property type="term" value="F:methyltransferase activity"/>
    <property type="evidence" value="ECO:0007669"/>
    <property type="project" value="TreeGrafter"/>
</dbReference>
<dbReference type="SUPFAM" id="SSF53335">
    <property type="entry name" value="S-adenosyl-L-methionine-dependent methyltransferases"/>
    <property type="match status" value="1"/>
</dbReference>
<reference evidence="3" key="1">
    <citation type="submission" date="2017-08" db="EMBL/GenBank/DDBJ databases">
        <title>Mesorhizobium wenxinae sp. nov., a novel rhizobial species isolated from root nodules of chickpea (Cicer arietinum L.).</title>
        <authorList>
            <person name="Zhang J."/>
        </authorList>
    </citation>
    <scope>NUCLEOTIDE SEQUENCE [LARGE SCALE GENOMIC DNA]</scope>
    <source>
        <strain evidence="3">USDA 3392</strain>
    </source>
</reference>
<protein>
    <recommendedName>
        <fullName evidence="1">Methyltransferase domain-containing protein</fullName>
    </recommendedName>
</protein>
<sequence length="270" mass="29055">MITSFREAELAGWSTRSASYDQHLSPITNQVIAPIIAALGPLDGRRVLDVCCGPGHLAGSLAAEGAAVEGVDFAASMIAKAGENYPRLTFQVGDAEALPHASDTFDHVVCAFGVMHLRRPESAIAEAFRVLRPKGRFVFTQWGKDDEVLNIVLSAIADHGTPISDLPDAPPPLRFSDPRECRRVLEASGFTEVRDDLIETTWTNERPKALLDLIYGGAVRVAMMLEAQEPARRARIHDAILGAAKAHVFDGTVVIRRPVVVASGTKPSSA</sequence>
<organism evidence="2 3">
    <name type="scientific">Mesorhizobium mediterraneum</name>
    <dbReference type="NCBI Taxonomy" id="43617"/>
    <lineage>
        <taxon>Bacteria</taxon>
        <taxon>Pseudomonadati</taxon>
        <taxon>Pseudomonadota</taxon>
        <taxon>Alphaproteobacteria</taxon>
        <taxon>Hyphomicrobiales</taxon>
        <taxon>Phyllobacteriaceae</taxon>
        <taxon>Mesorhizobium</taxon>
    </lineage>
</organism>
<dbReference type="InterPro" id="IPR029063">
    <property type="entry name" value="SAM-dependent_MTases_sf"/>
</dbReference>
<keyword evidence="3" id="KW-1185">Reference proteome</keyword>
<comment type="caution">
    <text evidence="2">The sequence shown here is derived from an EMBL/GenBank/DDBJ whole genome shotgun (WGS) entry which is preliminary data.</text>
</comment>
<dbReference type="Pfam" id="PF13649">
    <property type="entry name" value="Methyltransf_25"/>
    <property type="match status" value="1"/>
</dbReference>
<dbReference type="AlphaFoldDB" id="A0AB36RDE4"/>
<dbReference type="Gene3D" id="3.40.50.150">
    <property type="entry name" value="Vaccinia Virus protein VP39"/>
    <property type="match status" value="1"/>
</dbReference>
<dbReference type="RefSeq" id="WP_095484222.1">
    <property type="nucleotide sequence ID" value="NZ_CP088151.1"/>
</dbReference>